<dbReference type="Proteomes" id="UP000233387">
    <property type="component" value="Unassembled WGS sequence"/>
</dbReference>
<dbReference type="GO" id="GO:0000166">
    <property type="term" value="F:nucleotide binding"/>
    <property type="evidence" value="ECO:0007669"/>
    <property type="project" value="UniProtKB-KW"/>
</dbReference>
<sequence length="112" mass="12904">MEANEILIKKYLLDIENSILSVQEFTQNLTWNDYQASKLVRRAVEREIAIIGEAVNKLSKIVPNLPFSSAKQIIATRNYVVHSYNNVDDVIIWGIVQNHLATLLEEVRSFFQ</sequence>
<evidence type="ECO:0000313" key="8">
    <source>
        <dbReference type="Proteomes" id="UP000233387"/>
    </source>
</evidence>
<protein>
    <recommendedName>
        <fullName evidence="9">DUF86 domain-containing protein</fullName>
    </recommendedName>
</protein>
<gene>
    <name evidence="7" type="ORF">Rain11_1550</name>
</gene>
<organism evidence="7 8">
    <name type="scientific">Raineya orbicola</name>
    <dbReference type="NCBI Taxonomy" id="2016530"/>
    <lineage>
        <taxon>Bacteria</taxon>
        <taxon>Pseudomonadati</taxon>
        <taxon>Bacteroidota</taxon>
        <taxon>Cytophagia</taxon>
        <taxon>Cytophagales</taxon>
        <taxon>Raineyaceae</taxon>
        <taxon>Raineya</taxon>
    </lineage>
</organism>
<dbReference type="GO" id="GO:0016787">
    <property type="term" value="F:hydrolase activity"/>
    <property type="evidence" value="ECO:0007669"/>
    <property type="project" value="UniProtKB-KW"/>
</dbReference>
<keyword evidence="5" id="KW-0378">Hydrolase</keyword>
<dbReference type="Pfam" id="PF01934">
    <property type="entry name" value="HepT-like"/>
    <property type="match status" value="1"/>
</dbReference>
<dbReference type="GO" id="GO:0004540">
    <property type="term" value="F:RNA nuclease activity"/>
    <property type="evidence" value="ECO:0007669"/>
    <property type="project" value="InterPro"/>
</dbReference>
<comment type="caution">
    <text evidence="7">The sequence shown here is derived from an EMBL/GenBank/DDBJ whole genome shotgun (WGS) entry which is preliminary data.</text>
</comment>
<dbReference type="AlphaFoldDB" id="A0A2N3IF33"/>
<dbReference type="Gene3D" id="1.20.120.580">
    <property type="entry name" value="bsu32300-like"/>
    <property type="match status" value="1"/>
</dbReference>
<proteinExistence type="inferred from homology"/>
<dbReference type="InterPro" id="IPR008201">
    <property type="entry name" value="HepT-like"/>
</dbReference>
<dbReference type="RefSeq" id="WP_101358819.1">
    <property type="nucleotide sequence ID" value="NZ_NKXO01000022.1"/>
</dbReference>
<evidence type="ECO:0000256" key="4">
    <source>
        <dbReference type="ARBA" id="ARBA00022741"/>
    </source>
</evidence>
<keyword evidence="1" id="KW-0597">Phosphoprotein</keyword>
<reference evidence="7 8" key="1">
    <citation type="submission" date="2017-06" db="EMBL/GenBank/DDBJ databases">
        <title>Raineya orbicola gen. nov., sp. nov. a slightly thermophilic bacterium of the phylum Bacteroidetes and the description of Raineyaceae fam. nov.</title>
        <authorList>
            <person name="Albuquerque L."/>
            <person name="Polonia A.R.M."/>
            <person name="Barroso C."/>
            <person name="Froufe H.J.C."/>
            <person name="Lage O."/>
            <person name="Lobo-Da-Cunha A."/>
            <person name="Egas C."/>
            <person name="Da Costa M.S."/>
        </authorList>
    </citation>
    <scope>NUCLEOTIDE SEQUENCE [LARGE SCALE GENOMIC DNA]</scope>
    <source>
        <strain evidence="7 8">SPSPC-11</strain>
    </source>
</reference>
<evidence type="ECO:0000256" key="3">
    <source>
        <dbReference type="ARBA" id="ARBA00022722"/>
    </source>
</evidence>
<keyword evidence="8" id="KW-1185">Reference proteome</keyword>
<evidence type="ECO:0000256" key="5">
    <source>
        <dbReference type="ARBA" id="ARBA00022801"/>
    </source>
</evidence>
<keyword evidence="4" id="KW-0547">Nucleotide-binding</keyword>
<evidence type="ECO:0008006" key="9">
    <source>
        <dbReference type="Google" id="ProtNLM"/>
    </source>
</evidence>
<dbReference type="PANTHER" id="PTHR34139">
    <property type="entry name" value="UPF0331 PROTEIN MJ0127"/>
    <property type="match status" value="1"/>
</dbReference>
<dbReference type="OrthoDB" id="955324at2"/>
<evidence type="ECO:0000256" key="6">
    <source>
        <dbReference type="ARBA" id="ARBA00024207"/>
    </source>
</evidence>
<keyword evidence="3" id="KW-0540">Nuclease</keyword>
<dbReference type="GO" id="GO:0110001">
    <property type="term" value="C:toxin-antitoxin complex"/>
    <property type="evidence" value="ECO:0007669"/>
    <property type="project" value="InterPro"/>
</dbReference>
<evidence type="ECO:0000313" key="7">
    <source>
        <dbReference type="EMBL" id="PKQ68895.1"/>
    </source>
</evidence>
<accession>A0A2N3IF33</accession>
<dbReference type="InterPro" id="IPR037038">
    <property type="entry name" value="HepT-like_sf"/>
</dbReference>
<evidence type="ECO:0000256" key="1">
    <source>
        <dbReference type="ARBA" id="ARBA00022553"/>
    </source>
</evidence>
<keyword evidence="2" id="KW-1277">Toxin-antitoxin system</keyword>
<name>A0A2N3IF33_9BACT</name>
<comment type="similarity">
    <text evidence="6">Belongs to the HepT RNase toxin family.</text>
</comment>
<dbReference type="EMBL" id="NKXO01000022">
    <property type="protein sequence ID" value="PKQ68895.1"/>
    <property type="molecule type" value="Genomic_DNA"/>
</dbReference>
<dbReference type="PANTHER" id="PTHR34139:SF1">
    <property type="entry name" value="RNASE MJ1380-RELATED"/>
    <property type="match status" value="1"/>
</dbReference>
<dbReference type="InterPro" id="IPR051813">
    <property type="entry name" value="HepT_RNase_toxin"/>
</dbReference>
<evidence type="ECO:0000256" key="2">
    <source>
        <dbReference type="ARBA" id="ARBA00022649"/>
    </source>
</evidence>